<evidence type="ECO:0000256" key="3">
    <source>
        <dbReference type="ARBA" id="ARBA00022630"/>
    </source>
</evidence>
<dbReference type="PRINTS" id="PR00368">
    <property type="entry name" value="FADPNR"/>
</dbReference>
<dbReference type="InterPro" id="IPR051169">
    <property type="entry name" value="NADH-Q_oxidoreductase"/>
</dbReference>
<dbReference type="InterPro" id="IPR036188">
    <property type="entry name" value="FAD/NAD-bd_sf"/>
</dbReference>
<proteinExistence type="inferred from homology"/>
<dbReference type="Gene3D" id="3.50.50.100">
    <property type="match status" value="1"/>
</dbReference>
<reference evidence="7" key="1">
    <citation type="submission" date="2020-08" db="EMBL/GenBank/DDBJ databases">
        <title>Genome public.</title>
        <authorList>
            <person name="Liu C."/>
            <person name="Sun Q."/>
        </authorList>
    </citation>
    <scope>NUCLEOTIDE SEQUENCE</scope>
    <source>
        <strain evidence="7">BX22</strain>
    </source>
</reference>
<sequence length="403" mass="44663">MQAKPRIVVLGAGYAGMMTTKKLLKNLSPEEAEIVLVNKHNYHYQTTWLHELAAGTINPNQVRIMIRDIISPNRVRLIYDTVVEIDKGNQRVLMENSELTYDYLVVALGYESNTFGINGMDKHAFFIENFESCQLIREHIEYQFARYHSDPTMDEASLAILVGGGGYTGIEFVGELVEKIPKLCKKYDIDRGKVKIINVEAAPTILPGFDHDLVAYAKKSLQERGAEIIEGTKINECTAEGFIVGENNELIKAGTIVWTGGVKGNSILDKSGFELTKGKVTVNGDLRAPGYDNIFILGDCAWVMNKAENRPYPPTAQAAMQHATTCAQNIRALMYHEPLEEFVFSDKGTVASLGVTDAVGSILNGTKLYGKSAATMKKVVDDRYLFLLGGPKLLLKKGKFRPF</sequence>
<dbReference type="PANTHER" id="PTHR42913">
    <property type="entry name" value="APOPTOSIS-INDUCING FACTOR 1"/>
    <property type="match status" value="1"/>
</dbReference>
<evidence type="ECO:0000313" key="8">
    <source>
        <dbReference type="Proteomes" id="UP000637359"/>
    </source>
</evidence>
<dbReference type="AlphaFoldDB" id="A0A923L6K7"/>
<dbReference type="GO" id="GO:0019646">
    <property type="term" value="P:aerobic electron transport chain"/>
    <property type="evidence" value="ECO:0007669"/>
    <property type="project" value="TreeGrafter"/>
</dbReference>
<organism evidence="7 8">
    <name type="scientific">Ornithinibacillus hominis</name>
    <dbReference type="NCBI Taxonomy" id="2763055"/>
    <lineage>
        <taxon>Bacteria</taxon>
        <taxon>Bacillati</taxon>
        <taxon>Bacillota</taxon>
        <taxon>Bacilli</taxon>
        <taxon>Bacillales</taxon>
        <taxon>Bacillaceae</taxon>
        <taxon>Ornithinibacillus</taxon>
    </lineage>
</organism>
<dbReference type="SUPFAM" id="SSF51905">
    <property type="entry name" value="FAD/NAD(P)-binding domain"/>
    <property type="match status" value="2"/>
</dbReference>
<comment type="caution">
    <text evidence="7">The sequence shown here is derived from an EMBL/GenBank/DDBJ whole genome shotgun (WGS) entry which is preliminary data.</text>
</comment>
<keyword evidence="4" id="KW-0274">FAD</keyword>
<evidence type="ECO:0000256" key="4">
    <source>
        <dbReference type="ARBA" id="ARBA00022827"/>
    </source>
</evidence>
<keyword evidence="8" id="KW-1185">Reference proteome</keyword>
<evidence type="ECO:0000259" key="6">
    <source>
        <dbReference type="Pfam" id="PF07992"/>
    </source>
</evidence>
<dbReference type="GO" id="GO:0003955">
    <property type="term" value="F:NAD(P)H dehydrogenase (quinone) activity"/>
    <property type="evidence" value="ECO:0007669"/>
    <property type="project" value="TreeGrafter"/>
</dbReference>
<dbReference type="Proteomes" id="UP000637359">
    <property type="component" value="Unassembled WGS sequence"/>
</dbReference>
<dbReference type="InterPro" id="IPR023753">
    <property type="entry name" value="FAD/NAD-binding_dom"/>
</dbReference>
<dbReference type="PANTHER" id="PTHR42913:SF3">
    <property type="entry name" value="64 KDA MITOCHONDRIAL NADH DEHYDROGENASE (EUROFUNG)"/>
    <property type="match status" value="1"/>
</dbReference>
<feature type="domain" description="FAD/NAD(P)-binding" evidence="6">
    <location>
        <begin position="6"/>
        <end position="323"/>
    </location>
</feature>
<comment type="similarity">
    <text evidence="2">Belongs to the NADH dehydrogenase family.</text>
</comment>
<accession>A0A923L6K7</accession>
<keyword evidence="5" id="KW-0560">Oxidoreductase</keyword>
<keyword evidence="3" id="KW-0285">Flavoprotein</keyword>
<protein>
    <submittedName>
        <fullName evidence="7">NAD(P)/FAD-dependent oxidoreductase</fullName>
    </submittedName>
</protein>
<evidence type="ECO:0000256" key="1">
    <source>
        <dbReference type="ARBA" id="ARBA00001974"/>
    </source>
</evidence>
<dbReference type="EMBL" id="JACOOL010000007">
    <property type="protein sequence ID" value="MBC5637452.1"/>
    <property type="molecule type" value="Genomic_DNA"/>
</dbReference>
<comment type="cofactor">
    <cofactor evidence="1">
        <name>FAD</name>
        <dbReference type="ChEBI" id="CHEBI:57692"/>
    </cofactor>
</comment>
<evidence type="ECO:0000256" key="5">
    <source>
        <dbReference type="ARBA" id="ARBA00023002"/>
    </source>
</evidence>
<gene>
    <name evidence="7" type="ORF">H8S33_11605</name>
</gene>
<name>A0A923L6K7_9BACI</name>
<evidence type="ECO:0000313" key="7">
    <source>
        <dbReference type="EMBL" id="MBC5637452.1"/>
    </source>
</evidence>
<dbReference type="Pfam" id="PF07992">
    <property type="entry name" value="Pyr_redox_2"/>
    <property type="match status" value="1"/>
</dbReference>
<evidence type="ECO:0000256" key="2">
    <source>
        <dbReference type="ARBA" id="ARBA00005272"/>
    </source>
</evidence>
<dbReference type="RefSeq" id="WP_186870152.1">
    <property type="nucleotide sequence ID" value="NZ_JACOOL010000007.1"/>
</dbReference>